<name>A0ABQ9J7J7_9CUCU</name>
<evidence type="ECO:0000313" key="2">
    <source>
        <dbReference type="EMBL" id="KAJ8973961.1"/>
    </source>
</evidence>
<dbReference type="Proteomes" id="UP001162164">
    <property type="component" value="Unassembled WGS sequence"/>
</dbReference>
<keyword evidence="1" id="KW-0812">Transmembrane</keyword>
<accession>A0ABQ9J7J7</accession>
<sequence>MSDSESEVREREDVCTPPKKLKSVKYKNRMEKGVYKWVQPKQERTNLCMIFTDKQLLKMGLYTGYFLLDLVGVVTALVAEAMLTSNGHTSTGKTRTYHIWSLQYPLEPTRIHSNPSTVLSSGSRIYTTTPNLNGYAMRPPFAIGGKRWRNLRVKLTPTFTSGKAEGYVPNIGRLWTDHGELYQRKI</sequence>
<keyword evidence="1" id="KW-1133">Transmembrane helix</keyword>
<dbReference type="EMBL" id="JAPWTJ010001075">
    <property type="protein sequence ID" value="KAJ8973961.1"/>
    <property type="molecule type" value="Genomic_DNA"/>
</dbReference>
<comment type="caution">
    <text evidence="2">The sequence shown here is derived from an EMBL/GenBank/DDBJ whole genome shotgun (WGS) entry which is preliminary data.</text>
</comment>
<keyword evidence="3" id="KW-1185">Reference proteome</keyword>
<evidence type="ECO:0000313" key="3">
    <source>
        <dbReference type="Proteomes" id="UP001162164"/>
    </source>
</evidence>
<evidence type="ECO:0000256" key="1">
    <source>
        <dbReference type="SAM" id="Phobius"/>
    </source>
</evidence>
<keyword evidence="1" id="KW-0472">Membrane</keyword>
<protein>
    <submittedName>
        <fullName evidence="2">Uncharacterized protein</fullName>
    </submittedName>
</protein>
<gene>
    <name evidence="2" type="ORF">NQ317_001367</name>
</gene>
<organism evidence="2 3">
    <name type="scientific">Molorchus minor</name>
    <dbReference type="NCBI Taxonomy" id="1323400"/>
    <lineage>
        <taxon>Eukaryota</taxon>
        <taxon>Metazoa</taxon>
        <taxon>Ecdysozoa</taxon>
        <taxon>Arthropoda</taxon>
        <taxon>Hexapoda</taxon>
        <taxon>Insecta</taxon>
        <taxon>Pterygota</taxon>
        <taxon>Neoptera</taxon>
        <taxon>Endopterygota</taxon>
        <taxon>Coleoptera</taxon>
        <taxon>Polyphaga</taxon>
        <taxon>Cucujiformia</taxon>
        <taxon>Chrysomeloidea</taxon>
        <taxon>Cerambycidae</taxon>
        <taxon>Lamiinae</taxon>
        <taxon>Monochamini</taxon>
        <taxon>Molorchus</taxon>
    </lineage>
</organism>
<proteinExistence type="predicted"/>
<feature type="transmembrane region" description="Helical" evidence="1">
    <location>
        <begin position="62"/>
        <end position="83"/>
    </location>
</feature>
<reference evidence="2" key="1">
    <citation type="journal article" date="2023" name="Insect Mol. Biol.">
        <title>Genome sequencing provides insights into the evolution of gene families encoding plant cell wall-degrading enzymes in longhorned beetles.</title>
        <authorList>
            <person name="Shin N.R."/>
            <person name="Okamura Y."/>
            <person name="Kirsch R."/>
            <person name="Pauchet Y."/>
        </authorList>
    </citation>
    <scope>NUCLEOTIDE SEQUENCE</scope>
    <source>
        <strain evidence="2">MMC_N1</strain>
    </source>
</reference>